<dbReference type="EMBL" id="KP257584">
    <property type="protein sequence ID" value="AJA36283.1"/>
    <property type="molecule type" value="Genomic_DNA"/>
</dbReference>
<keyword evidence="8 11" id="KW-0472">Membrane</keyword>
<evidence type="ECO:0000313" key="12">
    <source>
        <dbReference type="EMBL" id="AJA36283.1"/>
    </source>
</evidence>
<dbReference type="InterPro" id="IPR034705">
    <property type="entry name" value="HSV_CEP3_betahv"/>
</dbReference>
<sequence>MGAKCCKPVSCGMCKKTENTLIDYKGNPISLADEFTVLTDTESEEEGMADLEKPLLEKVQTTLVAKCDTEAEKKLPCKSKK</sequence>
<organism evidence="12 13">
    <name type="scientific">Human betaherpesvirus 6A</name>
    <dbReference type="NCBI Taxonomy" id="32603"/>
    <lineage>
        <taxon>Viruses</taxon>
        <taxon>Duplodnaviria</taxon>
        <taxon>Heunggongvirae</taxon>
        <taxon>Peploviricota</taxon>
        <taxon>Herviviricetes</taxon>
        <taxon>Herpesvirales</taxon>
        <taxon>Orthoherpesviridae</taxon>
        <taxon>Betaherpesvirinae</taxon>
        <taxon>Roseolovirus</taxon>
        <taxon>Roseolovirus humanbeta6a</taxon>
    </lineage>
</organism>
<evidence type="ECO:0000313" key="13">
    <source>
        <dbReference type="Proteomes" id="UP000142548"/>
    </source>
</evidence>
<evidence type="ECO:0000256" key="11">
    <source>
        <dbReference type="HAMAP-Rule" id="MF_04041"/>
    </source>
</evidence>
<dbReference type="Proteomes" id="UP000142548">
    <property type="component" value="Genome"/>
</dbReference>
<keyword evidence="7 11" id="KW-1043">Host membrane</keyword>
<dbReference type="InterPro" id="IPR020170">
    <property type="entry name" value="Herpes_UL11_megaloV/roseoloV"/>
</dbReference>
<dbReference type="GO" id="GO:0044178">
    <property type="term" value="C:host cell Golgi membrane"/>
    <property type="evidence" value="ECO:0007669"/>
    <property type="project" value="UniProtKB-SubCell"/>
</dbReference>
<evidence type="ECO:0000256" key="7">
    <source>
        <dbReference type="ARBA" id="ARBA00022870"/>
    </source>
</evidence>
<comment type="PTM">
    <text evidence="11">Myristoylation and palmitoylation (probably on one or more of the nearby cysteines at the N-terminus) enable membrane-binding and Golgi apparatus-specific targeting and are essential for efficient packaging.</text>
</comment>
<evidence type="ECO:0000256" key="10">
    <source>
        <dbReference type="ARBA" id="ARBA00023288"/>
    </source>
</evidence>
<dbReference type="GO" id="GO:0046760">
    <property type="term" value="P:viral budding from Golgi membrane"/>
    <property type="evidence" value="ECO:0007669"/>
    <property type="project" value="UniProtKB-UniRule"/>
</dbReference>
<accession>A0A0A7RM21</accession>
<evidence type="ECO:0000256" key="2">
    <source>
        <dbReference type="ARBA" id="ARBA00022553"/>
    </source>
</evidence>
<dbReference type="GO" id="GO:0020002">
    <property type="term" value="C:host cell plasma membrane"/>
    <property type="evidence" value="ECO:0007669"/>
    <property type="project" value="UniProtKB-SubCell"/>
</dbReference>
<keyword evidence="9 11" id="KW-0564">Palmitate</keyword>
<dbReference type="HAMAP" id="MF_04041">
    <property type="entry name" value="HSV_CEP3_betahv"/>
    <property type="match status" value="1"/>
</dbReference>
<reference evidence="12 13" key="3">
    <citation type="journal article" date="2015" name="Genome Announc.">
        <title>Complete Genome Sequence of the Human Herpesvirus 6A Strain AJ from Africa Resembles Strain GS from North America.</title>
        <authorList>
            <person name="Tweedy J."/>
            <person name="Spyrou M.A."/>
            <person name="Donaldson C.D."/>
            <person name="Depledge D."/>
            <person name="Breuer J."/>
            <person name="Gompels U.A."/>
        </authorList>
    </citation>
    <scope>NUCLEOTIDE SEQUENCE [LARGE SCALE GENOMIC DNA]</scope>
    <source>
        <strain evidence="12">AJ</strain>
    </source>
</reference>
<feature type="lipid moiety-binding region" description="N-myristoyl glycine; by host" evidence="11">
    <location>
        <position position="2"/>
    </location>
</feature>
<feature type="initiator methionine" description="Removed; by host" evidence="11">
    <location>
        <position position="1"/>
    </location>
</feature>
<comment type="similarity">
    <text evidence="11">Belongs to the herpesviridae cytoplasmic envelopment protein 3 family.</text>
</comment>
<reference evidence="12 13" key="1">
    <citation type="journal article" date="1993" name="J. Virol.">
        <title>Identification of a lytic-phase origin of DNA replication in human herpesvirus 6B strain Z29.</title>
        <authorList>
            <person name="Dewhurst S."/>
            <person name="Dollard S.C."/>
            <person name="Pellett P.E."/>
            <person name="Dambaugh T.R."/>
        </authorList>
    </citation>
    <scope>NUCLEOTIDE SEQUENCE [LARGE SCALE GENOMIC DNA]</scope>
    <source>
        <strain evidence="12">AJ</strain>
    </source>
</reference>
<keyword evidence="1 11" id="KW-1032">Host cell membrane</keyword>
<keyword evidence="4 11" id="KW-0519">Myristate</keyword>
<dbReference type="GO" id="GO:0019033">
    <property type="term" value="C:viral tegument"/>
    <property type="evidence" value="ECO:0007669"/>
    <property type="project" value="UniProtKB-SubCell"/>
</dbReference>
<comment type="subunit">
    <text evidence="11">Interacts with cytoplasmic envelopment protein 2; this interaction is essential for the proper localization of each protein to the assembly complex and thus for the production of infectious virus.</text>
</comment>
<comment type="function">
    <text evidence="11">Plays an important role in the cytoplasmic envelopment of tegument proteins and capsids during the assembly and egress processes. Participates also in viral entry at the fusion step probably by regulating the core fusion machinery.</text>
</comment>
<keyword evidence="3 11" id="KW-0920">Virion tegument</keyword>
<proteinExistence type="inferred from homology"/>
<protein>
    <recommendedName>
        <fullName evidence="11">Cytoplasmic envelopment protein 3</fullName>
    </recommendedName>
</protein>
<evidence type="ECO:0000256" key="3">
    <source>
        <dbReference type="ARBA" id="ARBA00022580"/>
    </source>
</evidence>
<evidence type="ECO:0000256" key="5">
    <source>
        <dbReference type="ARBA" id="ARBA00022812"/>
    </source>
</evidence>
<keyword evidence="5 11" id="KW-1040">Host Golgi apparatus</keyword>
<comment type="PTM">
    <text evidence="11">Phosphorylated. Phosphorylation does not seem to be required for recycling to the host Golgi apparatus. Packaging is selective for underphosphorylated forms.</text>
</comment>
<comment type="subcellular location">
    <subcellularLocation>
        <location evidence="11">Virion tegument</location>
    </subcellularLocation>
    <subcellularLocation>
        <location evidence="11">Virion membrane</location>
        <topology evidence="11">Lipid-anchor</topology>
    </subcellularLocation>
    <subcellularLocation>
        <location evidence="11">Host cell membrane</location>
        <topology evidence="11">Lipid-anchor</topology>
        <orientation evidence="11">Cytoplasmic side</orientation>
    </subcellularLocation>
    <subcellularLocation>
        <location evidence="11">Host Golgi apparatus membrane</location>
        <topology evidence="11">Lipid-anchor</topology>
        <orientation evidence="11">Cytoplasmic side</orientation>
    </subcellularLocation>
    <text evidence="11">Virion membrane-associated tegument protein. Associates with host membrane lipids rafts. During virion morphogenesis, this protein probably accumulates in the endosomes and trans-Golgi where secondary envelopment occurs. It is probably transported to the cell surface from where it is endocytosed and directed to the trans-Golgi network (TGN).</text>
</comment>
<evidence type="ECO:0000256" key="8">
    <source>
        <dbReference type="ARBA" id="ARBA00023136"/>
    </source>
</evidence>
<dbReference type="GO" id="GO:0055036">
    <property type="term" value="C:virion membrane"/>
    <property type="evidence" value="ECO:0007669"/>
    <property type="project" value="UniProtKB-SubCell"/>
</dbReference>
<evidence type="ECO:0000256" key="4">
    <source>
        <dbReference type="ARBA" id="ARBA00022707"/>
    </source>
</evidence>
<evidence type="ECO:0000256" key="9">
    <source>
        <dbReference type="ARBA" id="ARBA00023139"/>
    </source>
</evidence>
<dbReference type="Pfam" id="PF17474">
    <property type="entry name" value="U71"/>
    <property type="match status" value="1"/>
</dbReference>
<evidence type="ECO:0000256" key="6">
    <source>
        <dbReference type="ARBA" id="ARBA00022844"/>
    </source>
</evidence>
<keyword evidence="6 11" id="KW-0946">Virion</keyword>
<evidence type="ECO:0000256" key="1">
    <source>
        <dbReference type="ARBA" id="ARBA00022511"/>
    </source>
</evidence>
<gene>
    <name evidence="12" type="primary">U71</name>
</gene>
<keyword evidence="10 11" id="KW-0449">Lipoprotein</keyword>
<name>A0A0A7RM21_9BETA</name>
<keyword evidence="2 11" id="KW-0597">Phosphoprotein</keyword>
<reference evidence="12 13" key="2">
    <citation type="journal article" date="2002" name="J. Virol. Methods">
        <title>Characterisation of a human herpesvirus 6 variant A 'amplicon' and replication modulation by U94-Rep 'latency gene'.</title>
        <authorList>
            <person name="Turner S."/>
            <person name="DiLuca D."/>
            <person name="Gompels U."/>
        </authorList>
    </citation>
    <scope>NUCLEOTIDE SEQUENCE [LARGE SCALE GENOMIC DNA]</scope>
    <source>
        <strain evidence="12">AJ</strain>
    </source>
</reference>